<dbReference type="GO" id="GO:0020037">
    <property type="term" value="F:heme binding"/>
    <property type="evidence" value="ECO:0007669"/>
    <property type="project" value="InterPro"/>
</dbReference>
<dbReference type="Gene3D" id="1.10.490.10">
    <property type="entry name" value="Globins"/>
    <property type="match status" value="1"/>
</dbReference>
<dbReference type="PANTHER" id="PTHR45138:SF9">
    <property type="entry name" value="DIGUANYLATE CYCLASE DGCM-RELATED"/>
    <property type="match status" value="1"/>
</dbReference>
<dbReference type="GO" id="GO:0052621">
    <property type="term" value="F:diguanylate cyclase activity"/>
    <property type="evidence" value="ECO:0007669"/>
    <property type="project" value="UniProtKB-EC"/>
</dbReference>
<dbReference type="SUPFAM" id="SSF46458">
    <property type="entry name" value="Globin-like"/>
    <property type="match status" value="1"/>
</dbReference>
<dbReference type="InterPro" id="IPR012292">
    <property type="entry name" value="Globin/Proto"/>
</dbReference>
<evidence type="ECO:0000313" key="6">
    <source>
        <dbReference type="EMBL" id="SFJ35941.1"/>
    </source>
</evidence>
<dbReference type="InterPro" id="IPR044398">
    <property type="entry name" value="Globin-sensor_dom"/>
</dbReference>
<dbReference type="SUPFAM" id="SSF55073">
    <property type="entry name" value="Nucleotide cyclase"/>
    <property type="match status" value="1"/>
</dbReference>
<dbReference type="OrthoDB" id="9812260at2"/>
<dbReference type="PROSITE" id="PS50887">
    <property type="entry name" value="GGDEF"/>
    <property type="match status" value="1"/>
</dbReference>
<dbReference type="InterPro" id="IPR048442">
    <property type="entry name" value="DosC_2nd"/>
</dbReference>
<dbReference type="InterPro" id="IPR050469">
    <property type="entry name" value="Diguanylate_Cyclase"/>
</dbReference>
<keyword evidence="7" id="KW-1185">Reference proteome</keyword>
<dbReference type="InterPro" id="IPR043128">
    <property type="entry name" value="Rev_trsase/Diguanyl_cyclase"/>
</dbReference>
<sequence length="476" mass="53357">MREYSNLKRVSEPEGSRFSASGISEFQMDVANQPGLLFWHNSSPEIRLAARQTLQQLVTEHVDELVATFYRLFLSHEEASDFLNHSVVNERLNQSMSQWLLETVRMDPGSDLTDFDARQIKIGEVHARLKIPNNLVMEGMSLLKSEIATKVATLDLPVSQTTHTIIILGEIIDYAMRLMTSAYVNDTNRRAQTDEAFRFFSLGQDISLERKIQRAALMEWSQNVLLSLLGHGSETPATLASSPFGLWARHRAAILFQGSPILDSIERVIAEIDGEVLSSVIADKPNGVVTLQRRIDEIRFLLNDLFQAASALENGRDPLTRTFNRRFLSSVLRREVSLATRAKTPLSVLMADIDHFKHINDRHGHSAGDAVLSHTADILLHCVRATDFVFRYGGEEFLIVLVESDHDRALTIAERIRQQIAAKPAVISNAGQIPFTMSIGVATFEGHPDYQYLIDAADKALYRAKESGRNRVVSHG</sequence>
<dbReference type="Pfam" id="PF00990">
    <property type="entry name" value="GGDEF"/>
    <property type="match status" value="1"/>
</dbReference>
<dbReference type="AlphaFoldDB" id="A0A1I3QRQ4"/>
<name>A0A1I3QRQ4_9HYPH</name>
<dbReference type="PANTHER" id="PTHR45138">
    <property type="entry name" value="REGULATORY COMPONENTS OF SENSORY TRANSDUCTION SYSTEM"/>
    <property type="match status" value="1"/>
</dbReference>
<dbReference type="CDD" id="cd01949">
    <property type="entry name" value="GGDEF"/>
    <property type="match status" value="1"/>
</dbReference>
<proteinExistence type="predicted"/>
<dbReference type="Gene3D" id="3.30.70.270">
    <property type="match status" value="1"/>
</dbReference>
<dbReference type="FunFam" id="3.30.70.270:FF:000001">
    <property type="entry name" value="Diguanylate cyclase domain protein"/>
    <property type="match status" value="1"/>
</dbReference>
<feature type="domain" description="GGDEF" evidence="5">
    <location>
        <begin position="344"/>
        <end position="476"/>
    </location>
</feature>
<evidence type="ECO:0000256" key="1">
    <source>
        <dbReference type="ARBA" id="ARBA00012528"/>
    </source>
</evidence>
<dbReference type="InterPro" id="IPR000160">
    <property type="entry name" value="GGDEF_dom"/>
</dbReference>
<dbReference type="EMBL" id="FORF01000016">
    <property type="protein sequence ID" value="SFJ35941.1"/>
    <property type="molecule type" value="Genomic_DNA"/>
</dbReference>
<organism evidence="6 7">
    <name type="scientific">Aquamicrobium aerolatum DSM 21857</name>
    <dbReference type="NCBI Taxonomy" id="1121003"/>
    <lineage>
        <taxon>Bacteria</taxon>
        <taxon>Pseudomonadati</taxon>
        <taxon>Pseudomonadota</taxon>
        <taxon>Alphaproteobacteria</taxon>
        <taxon>Hyphomicrobiales</taxon>
        <taxon>Phyllobacteriaceae</taxon>
        <taxon>Aerobium</taxon>
    </lineage>
</organism>
<dbReference type="InterPro" id="IPR029787">
    <property type="entry name" value="Nucleotide_cyclase"/>
</dbReference>
<dbReference type="SMART" id="SM00267">
    <property type="entry name" value="GGDEF"/>
    <property type="match status" value="1"/>
</dbReference>
<evidence type="ECO:0000313" key="7">
    <source>
        <dbReference type="Proteomes" id="UP000242763"/>
    </source>
</evidence>
<dbReference type="GO" id="GO:0005886">
    <property type="term" value="C:plasma membrane"/>
    <property type="evidence" value="ECO:0007669"/>
    <property type="project" value="TreeGrafter"/>
</dbReference>
<dbReference type="GO" id="GO:0019825">
    <property type="term" value="F:oxygen binding"/>
    <property type="evidence" value="ECO:0007669"/>
    <property type="project" value="InterPro"/>
</dbReference>
<dbReference type="NCBIfam" id="TIGR00254">
    <property type="entry name" value="GGDEF"/>
    <property type="match status" value="1"/>
</dbReference>
<evidence type="ECO:0000259" key="5">
    <source>
        <dbReference type="PROSITE" id="PS50887"/>
    </source>
</evidence>
<reference evidence="7" key="1">
    <citation type="submission" date="2016-10" db="EMBL/GenBank/DDBJ databases">
        <authorList>
            <person name="Varghese N."/>
            <person name="Submissions S."/>
        </authorList>
    </citation>
    <scope>NUCLEOTIDE SEQUENCE [LARGE SCALE GENOMIC DNA]</scope>
    <source>
        <strain evidence="7">DSM 21857</strain>
    </source>
</reference>
<comment type="catalytic activity">
    <reaction evidence="4">
        <text>2 GTP = 3',3'-c-di-GMP + 2 diphosphate</text>
        <dbReference type="Rhea" id="RHEA:24898"/>
        <dbReference type="ChEBI" id="CHEBI:33019"/>
        <dbReference type="ChEBI" id="CHEBI:37565"/>
        <dbReference type="ChEBI" id="CHEBI:58805"/>
        <dbReference type="EC" id="2.7.7.65"/>
    </reaction>
</comment>
<dbReference type="Pfam" id="PF21118">
    <property type="entry name" value="DosC_2nd"/>
    <property type="match status" value="1"/>
</dbReference>
<dbReference type="STRING" id="1121003.SAMN03080618_02736"/>
<gene>
    <name evidence="6" type="ORF">SAMN03080618_02736</name>
</gene>
<dbReference type="InterPro" id="IPR009050">
    <property type="entry name" value="Globin-like_sf"/>
</dbReference>
<evidence type="ECO:0000256" key="4">
    <source>
        <dbReference type="ARBA" id="ARBA00034247"/>
    </source>
</evidence>
<dbReference type="GO" id="GO:0043709">
    <property type="term" value="P:cell adhesion involved in single-species biofilm formation"/>
    <property type="evidence" value="ECO:0007669"/>
    <property type="project" value="TreeGrafter"/>
</dbReference>
<dbReference type="EC" id="2.7.7.65" evidence="1"/>
<dbReference type="GO" id="GO:1902201">
    <property type="term" value="P:negative regulation of bacterial-type flagellum-dependent cell motility"/>
    <property type="evidence" value="ECO:0007669"/>
    <property type="project" value="TreeGrafter"/>
</dbReference>
<protein>
    <recommendedName>
        <fullName evidence="2">Diguanylate cyclase DosC</fullName>
        <ecNumber evidence="1">2.7.7.65</ecNumber>
    </recommendedName>
    <alternativeName>
        <fullName evidence="3">Direct oxygen-sensing cyclase</fullName>
    </alternativeName>
</protein>
<dbReference type="Pfam" id="PF11563">
    <property type="entry name" value="Protoglobin"/>
    <property type="match status" value="1"/>
</dbReference>
<evidence type="ECO:0000256" key="3">
    <source>
        <dbReference type="ARBA" id="ARBA00029839"/>
    </source>
</evidence>
<dbReference type="Proteomes" id="UP000242763">
    <property type="component" value="Unassembled WGS sequence"/>
</dbReference>
<evidence type="ECO:0000256" key="2">
    <source>
        <dbReference type="ARBA" id="ARBA00015125"/>
    </source>
</evidence>
<accession>A0A1I3QRQ4</accession>